<sequence length="379" mass="42666">MMGKMRKKNNKLELDACELRKLVEKWVDDCDALYAPPSKRSKDVHGARSSSGMKILECASSRHAPIVDERQENDNVHMSEEVIVMDSVVAPPSDLQCTNIEEELKRILFEVYKEVCKSSCAGAAPCALREQMAKQNNAKRKRVIANTSSSSFDSLRFISLVHQERYSKFLAYKKFELEKNFRLEGDKLSDIQAVITTRGWGELTSFAKEASTTLAKEFFANAYIGLAKEDGNYKNDLMKFTSFVRGKKYSVRLRPIGLGFRNKDGTPRKLHSTDLTPIAKAWATFVLHTLLPCSNVSDLTIQKATLLTAILKGEPVNVGRLLVNDLWATANNSSPTSYISHASLINKLCEWVRVYPEKNEEIVKPSGPITAKWIERNPL</sequence>
<accession>A0A072TMD8</accession>
<gene>
    <name evidence="2" type="ordered locus">MTR_8g009850</name>
</gene>
<protein>
    <recommendedName>
        <fullName evidence="1">Putative plant transposon protein domain-containing protein</fullName>
    </recommendedName>
</protein>
<reference evidence="2 4" key="1">
    <citation type="journal article" date="2011" name="Nature">
        <title>The Medicago genome provides insight into the evolution of rhizobial symbioses.</title>
        <authorList>
            <person name="Young N.D."/>
            <person name="Debelle F."/>
            <person name="Oldroyd G.E."/>
            <person name="Geurts R."/>
            <person name="Cannon S.B."/>
            <person name="Udvardi M.K."/>
            <person name="Benedito V.A."/>
            <person name="Mayer K.F."/>
            <person name="Gouzy J."/>
            <person name="Schoof H."/>
            <person name="Van de Peer Y."/>
            <person name="Proost S."/>
            <person name="Cook D.R."/>
            <person name="Meyers B.C."/>
            <person name="Spannagl M."/>
            <person name="Cheung F."/>
            <person name="De Mita S."/>
            <person name="Krishnakumar V."/>
            <person name="Gundlach H."/>
            <person name="Zhou S."/>
            <person name="Mudge J."/>
            <person name="Bharti A.K."/>
            <person name="Murray J.D."/>
            <person name="Naoumkina M.A."/>
            <person name="Rosen B."/>
            <person name="Silverstein K.A."/>
            <person name="Tang H."/>
            <person name="Rombauts S."/>
            <person name="Zhao P.X."/>
            <person name="Zhou P."/>
            <person name="Barbe V."/>
            <person name="Bardou P."/>
            <person name="Bechner M."/>
            <person name="Bellec A."/>
            <person name="Berger A."/>
            <person name="Berges H."/>
            <person name="Bidwell S."/>
            <person name="Bisseling T."/>
            <person name="Choisne N."/>
            <person name="Couloux A."/>
            <person name="Denny R."/>
            <person name="Deshpande S."/>
            <person name="Dai X."/>
            <person name="Doyle J.J."/>
            <person name="Dudez A.M."/>
            <person name="Farmer A.D."/>
            <person name="Fouteau S."/>
            <person name="Franken C."/>
            <person name="Gibelin C."/>
            <person name="Gish J."/>
            <person name="Goldstein S."/>
            <person name="Gonzalez A.J."/>
            <person name="Green P.J."/>
            <person name="Hallab A."/>
            <person name="Hartog M."/>
            <person name="Hua A."/>
            <person name="Humphray S.J."/>
            <person name="Jeong D.H."/>
            <person name="Jing Y."/>
            <person name="Jocker A."/>
            <person name="Kenton S.M."/>
            <person name="Kim D.J."/>
            <person name="Klee K."/>
            <person name="Lai H."/>
            <person name="Lang C."/>
            <person name="Lin S."/>
            <person name="Macmil S.L."/>
            <person name="Magdelenat G."/>
            <person name="Matthews L."/>
            <person name="McCorrison J."/>
            <person name="Monaghan E.L."/>
            <person name="Mun J.H."/>
            <person name="Najar F.Z."/>
            <person name="Nicholson C."/>
            <person name="Noirot C."/>
            <person name="O'Bleness M."/>
            <person name="Paule C.R."/>
            <person name="Poulain J."/>
            <person name="Prion F."/>
            <person name="Qin B."/>
            <person name="Qu C."/>
            <person name="Retzel E.F."/>
            <person name="Riddle C."/>
            <person name="Sallet E."/>
            <person name="Samain S."/>
            <person name="Samson N."/>
            <person name="Sanders I."/>
            <person name="Saurat O."/>
            <person name="Scarpelli C."/>
            <person name="Schiex T."/>
            <person name="Segurens B."/>
            <person name="Severin A.J."/>
            <person name="Sherrier D.J."/>
            <person name="Shi R."/>
            <person name="Sims S."/>
            <person name="Singer S.R."/>
            <person name="Sinharoy S."/>
            <person name="Sterck L."/>
            <person name="Viollet A."/>
            <person name="Wang B.B."/>
            <person name="Wang K."/>
            <person name="Wang M."/>
            <person name="Wang X."/>
            <person name="Warfsmann J."/>
            <person name="Weissenbach J."/>
            <person name="White D.D."/>
            <person name="White J.D."/>
            <person name="Wiley G.B."/>
            <person name="Wincker P."/>
            <person name="Xing Y."/>
            <person name="Yang L."/>
            <person name="Yao Z."/>
            <person name="Ying F."/>
            <person name="Zhai J."/>
            <person name="Zhou L."/>
            <person name="Zuber A."/>
            <person name="Denarie J."/>
            <person name="Dixon R.A."/>
            <person name="May G.D."/>
            <person name="Schwartz D.C."/>
            <person name="Rogers J."/>
            <person name="Quetier F."/>
            <person name="Town C.D."/>
            <person name="Roe B.A."/>
        </authorList>
    </citation>
    <scope>NUCLEOTIDE SEQUENCE [LARGE SCALE GENOMIC DNA]</scope>
    <source>
        <strain evidence="2">A17</strain>
        <strain evidence="3 4">cv. Jemalong A17</strain>
    </source>
</reference>
<proteinExistence type="predicted"/>
<dbReference type="EnsemblPlants" id="KEH18008">
    <property type="protein sequence ID" value="KEH18008"/>
    <property type="gene ID" value="MTR_8g009850"/>
</dbReference>
<dbReference type="HOGENOM" id="CLU_730310_0_0_1"/>
<evidence type="ECO:0000313" key="3">
    <source>
        <dbReference type="EnsemblPlants" id="KEH18008"/>
    </source>
</evidence>
<dbReference type="Pfam" id="PF20167">
    <property type="entry name" value="Transposase_32"/>
    <property type="match status" value="1"/>
</dbReference>
<feature type="domain" description="Putative plant transposon protein" evidence="1">
    <location>
        <begin position="197"/>
        <end position="354"/>
    </location>
</feature>
<name>A0A072TMD8_MEDTR</name>
<evidence type="ECO:0000313" key="4">
    <source>
        <dbReference type="Proteomes" id="UP000002051"/>
    </source>
</evidence>
<organism evidence="2 4">
    <name type="scientific">Medicago truncatula</name>
    <name type="common">Barrel medic</name>
    <name type="synonym">Medicago tribuloides</name>
    <dbReference type="NCBI Taxonomy" id="3880"/>
    <lineage>
        <taxon>Eukaryota</taxon>
        <taxon>Viridiplantae</taxon>
        <taxon>Streptophyta</taxon>
        <taxon>Embryophyta</taxon>
        <taxon>Tracheophyta</taxon>
        <taxon>Spermatophyta</taxon>
        <taxon>Magnoliopsida</taxon>
        <taxon>eudicotyledons</taxon>
        <taxon>Gunneridae</taxon>
        <taxon>Pentapetalae</taxon>
        <taxon>rosids</taxon>
        <taxon>fabids</taxon>
        <taxon>Fabales</taxon>
        <taxon>Fabaceae</taxon>
        <taxon>Papilionoideae</taxon>
        <taxon>50 kb inversion clade</taxon>
        <taxon>NPAAA clade</taxon>
        <taxon>Hologalegina</taxon>
        <taxon>IRL clade</taxon>
        <taxon>Trifolieae</taxon>
        <taxon>Medicago</taxon>
    </lineage>
</organism>
<reference evidence="3" key="3">
    <citation type="submission" date="2015-04" db="UniProtKB">
        <authorList>
            <consortium name="EnsemblPlants"/>
        </authorList>
    </citation>
    <scope>IDENTIFICATION</scope>
    <source>
        <strain evidence="3">cv. Jemalong A17</strain>
    </source>
</reference>
<keyword evidence="4" id="KW-1185">Reference proteome</keyword>
<evidence type="ECO:0000259" key="1">
    <source>
        <dbReference type="Pfam" id="PF20167"/>
    </source>
</evidence>
<reference evidence="2 4" key="2">
    <citation type="journal article" date="2014" name="BMC Genomics">
        <title>An improved genome release (version Mt4.0) for the model legume Medicago truncatula.</title>
        <authorList>
            <person name="Tang H."/>
            <person name="Krishnakumar V."/>
            <person name="Bidwell S."/>
            <person name="Rosen B."/>
            <person name="Chan A."/>
            <person name="Zhou S."/>
            <person name="Gentzbittel L."/>
            <person name="Childs K.L."/>
            <person name="Yandell M."/>
            <person name="Gundlach H."/>
            <person name="Mayer K.F."/>
            <person name="Schwartz D.C."/>
            <person name="Town C.D."/>
        </authorList>
    </citation>
    <scope>GENOME REANNOTATION</scope>
    <source>
        <strain evidence="2">A17</strain>
        <strain evidence="3 4">cv. Jemalong A17</strain>
    </source>
</reference>
<evidence type="ECO:0000313" key="2">
    <source>
        <dbReference type="EMBL" id="KEH18008.1"/>
    </source>
</evidence>
<dbReference type="InterPro" id="IPR046796">
    <property type="entry name" value="Transposase_32_dom"/>
</dbReference>
<dbReference type="AlphaFoldDB" id="A0A072TMD8"/>
<dbReference type="Proteomes" id="UP000002051">
    <property type="component" value="Chromosome 8"/>
</dbReference>
<dbReference type="EMBL" id="CM001224">
    <property type="protein sequence ID" value="KEH18008.1"/>
    <property type="molecule type" value="Genomic_DNA"/>
</dbReference>